<evidence type="ECO:0000256" key="1">
    <source>
        <dbReference type="ARBA" id="ARBA00022676"/>
    </source>
</evidence>
<keyword evidence="1" id="KW-0328">Glycosyltransferase</keyword>
<dbReference type="InterPro" id="IPR051199">
    <property type="entry name" value="LPS_LOS_Heptosyltrfase"/>
</dbReference>
<dbReference type="PANTHER" id="PTHR30160:SF1">
    <property type="entry name" value="LIPOPOLYSACCHARIDE 1,2-N-ACETYLGLUCOSAMINETRANSFERASE-RELATED"/>
    <property type="match status" value="1"/>
</dbReference>
<dbReference type="AlphaFoldDB" id="A0A3A4P2C2"/>
<dbReference type="SUPFAM" id="SSF53756">
    <property type="entry name" value="UDP-Glycosyltransferase/glycogen phosphorylase"/>
    <property type="match status" value="1"/>
</dbReference>
<dbReference type="GO" id="GO:0005829">
    <property type="term" value="C:cytosol"/>
    <property type="evidence" value="ECO:0007669"/>
    <property type="project" value="TreeGrafter"/>
</dbReference>
<keyword evidence="2 3" id="KW-0808">Transferase</keyword>
<name>A0A3A4P2C2_ABYX5</name>
<evidence type="ECO:0000256" key="2">
    <source>
        <dbReference type="ARBA" id="ARBA00022679"/>
    </source>
</evidence>
<organism evidence="3 4">
    <name type="scientific">Abyssobacteria bacterium (strain SURF_5)</name>
    <dbReference type="NCBI Taxonomy" id="2093360"/>
    <lineage>
        <taxon>Bacteria</taxon>
        <taxon>Pseudomonadati</taxon>
        <taxon>Candidatus Hydrogenedentota</taxon>
        <taxon>Candidatus Abyssobacteria</taxon>
    </lineage>
</organism>
<dbReference type="Pfam" id="PF01075">
    <property type="entry name" value="Glyco_transf_9"/>
    <property type="match status" value="1"/>
</dbReference>
<dbReference type="InterPro" id="IPR002201">
    <property type="entry name" value="Glyco_trans_9"/>
</dbReference>
<gene>
    <name evidence="3" type="ORF">C4520_03835</name>
</gene>
<sequence length="362" mass="39915">MHESQMSDPKTIIEAYEAGRIRRILLIRVSRVGDLIFTTPSIRRLKARFPKAEFHFLTNAYSQQVLQGNPHISRVHLMDRKSIGWRLFGLTPAAAALRKAGIDLVIPFRWRNEYKPLFKKIEAPFVYRLTNTGATNESSHVAERLLDGLAPLGVEPDDRGMEVFFGEDEKRAVDEFLARLGLEKGPVVVLHPGCHQTRKARRGGSAAKRIWPAAHWAELVQHLHRKNGSSPILTGFSGGDIAGNEEICRISGLYIPQFTGGSLNGLAALLARADAFVCGDTGPLHVASAVSAPTVALFGPSRPEVTGPYRNRGGAIVLQKQIECVPCKGNDIKCSDNKCMKQISVQDVCNSLSQFFETRTQP</sequence>
<dbReference type="CDD" id="cd03789">
    <property type="entry name" value="GT9_LPS_heptosyltransferase"/>
    <property type="match status" value="1"/>
</dbReference>
<comment type="caution">
    <text evidence="3">The sequence shown here is derived from an EMBL/GenBank/DDBJ whole genome shotgun (WGS) entry which is preliminary data.</text>
</comment>
<reference evidence="3 4" key="1">
    <citation type="journal article" date="2017" name="ISME J.">
        <title>Energy and carbon metabolisms in a deep terrestrial subsurface fluid microbial community.</title>
        <authorList>
            <person name="Momper L."/>
            <person name="Jungbluth S.P."/>
            <person name="Lee M.D."/>
            <person name="Amend J.P."/>
        </authorList>
    </citation>
    <scope>NUCLEOTIDE SEQUENCE [LARGE SCALE GENOMIC DNA]</scope>
    <source>
        <strain evidence="3">SURF_5</strain>
    </source>
</reference>
<dbReference type="EMBL" id="QZKU01000033">
    <property type="protein sequence ID" value="RJP24566.1"/>
    <property type="molecule type" value="Genomic_DNA"/>
</dbReference>
<evidence type="ECO:0000313" key="4">
    <source>
        <dbReference type="Proteomes" id="UP000265882"/>
    </source>
</evidence>
<accession>A0A3A4P2C2</accession>
<dbReference type="Gene3D" id="3.40.50.2000">
    <property type="entry name" value="Glycogen Phosphorylase B"/>
    <property type="match status" value="2"/>
</dbReference>
<dbReference type="GO" id="GO:0008713">
    <property type="term" value="F:ADP-heptose-lipopolysaccharide heptosyltransferase activity"/>
    <property type="evidence" value="ECO:0007669"/>
    <property type="project" value="TreeGrafter"/>
</dbReference>
<proteinExistence type="predicted"/>
<evidence type="ECO:0000313" key="3">
    <source>
        <dbReference type="EMBL" id="RJP24566.1"/>
    </source>
</evidence>
<dbReference type="PANTHER" id="PTHR30160">
    <property type="entry name" value="TETRAACYLDISACCHARIDE 4'-KINASE-RELATED"/>
    <property type="match status" value="1"/>
</dbReference>
<protein>
    <submittedName>
        <fullName evidence="3">Glycosyltransferase family 9 protein</fullName>
    </submittedName>
</protein>
<dbReference type="Proteomes" id="UP000265882">
    <property type="component" value="Unassembled WGS sequence"/>
</dbReference>
<dbReference type="GO" id="GO:0009244">
    <property type="term" value="P:lipopolysaccharide core region biosynthetic process"/>
    <property type="evidence" value="ECO:0007669"/>
    <property type="project" value="TreeGrafter"/>
</dbReference>